<dbReference type="Pfam" id="PF03168">
    <property type="entry name" value="LEA_2"/>
    <property type="match status" value="1"/>
</dbReference>
<dbReference type="OMA" id="CRCCICS"/>
<dbReference type="STRING" id="71139.A0A059D964"/>
<dbReference type="EMBL" id="KK198754">
    <property type="protein sequence ID" value="KCW87288.1"/>
    <property type="molecule type" value="Genomic_DNA"/>
</dbReference>
<keyword evidence="2 6" id="KW-0812">Transmembrane</keyword>
<name>A0A059D964_EUCGR</name>
<organism evidence="8">
    <name type="scientific">Eucalyptus grandis</name>
    <name type="common">Flooded gum</name>
    <dbReference type="NCBI Taxonomy" id="71139"/>
    <lineage>
        <taxon>Eukaryota</taxon>
        <taxon>Viridiplantae</taxon>
        <taxon>Streptophyta</taxon>
        <taxon>Embryophyta</taxon>
        <taxon>Tracheophyta</taxon>
        <taxon>Spermatophyta</taxon>
        <taxon>Magnoliopsida</taxon>
        <taxon>eudicotyledons</taxon>
        <taxon>Gunneridae</taxon>
        <taxon>Pentapetalae</taxon>
        <taxon>rosids</taxon>
        <taxon>malvids</taxon>
        <taxon>Myrtales</taxon>
        <taxon>Myrtaceae</taxon>
        <taxon>Myrtoideae</taxon>
        <taxon>Eucalypteae</taxon>
        <taxon>Eucalyptus</taxon>
    </lineage>
</organism>
<evidence type="ECO:0000313" key="8">
    <source>
        <dbReference type="EMBL" id="KCW87288.1"/>
    </source>
</evidence>
<keyword evidence="3 6" id="KW-1133">Transmembrane helix</keyword>
<accession>A0A059D964</accession>
<feature type="region of interest" description="Disordered" evidence="5">
    <location>
        <begin position="1"/>
        <end position="40"/>
    </location>
</feature>
<dbReference type="eggNOG" id="ENOG502QUZX">
    <property type="taxonomic scope" value="Eukaryota"/>
</dbReference>
<dbReference type="FunCoup" id="A0A059D964">
    <property type="interactions" value="67"/>
</dbReference>
<proteinExistence type="predicted"/>
<evidence type="ECO:0000259" key="7">
    <source>
        <dbReference type="Pfam" id="PF03168"/>
    </source>
</evidence>
<dbReference type="GO" id="GO:0098542">
    <property type="term" value="P:defense response to other organism"/>
    <property type="evidence" value="ECO:0007669"/>
    <property type="project" value="InterPro"/>
</dbReference>
<keyword evidence="4 6" id="KW-0472">Membrane</keyword>
<protein>
    <recommendedName>
        <fullName evidence="7">Late embryogenesis abundant protein LEA-2 subgroup domain-containing protein</fullName>
    </recommendedName>
</protein>
<feature type="transmembrane region" description="Helical" evidence="6">
    <location>
        <begin position="77"/>
        <end position="106"/>
    </location>
</feature>
<dbReference type="Gramene" id="KCW87288">
    <property type="protein sequence ID" value="KCW87288"/>
    <property type="gene ID" value="EUGRSUZ_B03782"/>
</dbReference>
<reference evidence="8" key="1">
    <citation type="submission" date="2013-07" db="EMBL/GenBank/DDBJ databases">
        <title>The genome of Eucalyptus grandis.</title>
        <authorList>
            <person name="Schmutz J."/>
            <person name="Hayes R."/>
            <person name="Myburg A."/>
            <person name="Tuskan G."/>
            <person name="Grattapaglia D."/>
            <person name="Rokhsar D.S."/>
        </authorList>
    </citation>
    <scope>NUCLEOTIDE SEQUENCE</scope>
    <source>
        <tissue evidence="8">Leaf extractions</tissue>
    </source>
</reference>
<dbReference type="InterPro" id="IPR044839">
    <property type="entry name" value="NDR1-like"/>
</dbReference>
<dbReference type="InParanoid" id="A0A059D964"/>
<evidence type="ECO:0000256" key="1">
    <source>
        <dbReference type="ARBA" id="ARBA00004167"/>
    </source>
</evidence>
<dbReference type="PANTHER" id="PTHR31234:SF70">
    <property type="entry name" value="LATE EMBRYOGENESIS ABUNDANT PROTEIN LEA-2 SUBGROUP DOMAIN-CONTAINING PROTEIN"/>
    <property type="match status" value="1"/>
</dbReference>
<dbReference type="GO" id="GO:0016020">
    <property type="term" value="C:membrane"/>
    <property type="evidence" value="ECO:0007669"/>
    <property type="project" value="UniProtKB-SubCell"/>
</dbReference>
<dbReference type="AlphaFoldDB" id="A0A059D964"/>
<sequence>MADRVHPRGSPPQSPPRSPEHGSPTKPLPPPEDKPVPHPVRGTYVIQIPKDQIYRFPPQGDDRRYKRRSSYRKTGRLQRCCCCSLAAVAVLVLLLAAAAGVFYLVVRPRSPDYAVSGISIGGLNLTSTAAVSPAMDVTVRANNPNGKIGIYYLGGSSAEVYYTGVKLCGGALPAFYQPPDNATVFEAALKGEAMVLASQVRQALASDQSQGSVPLTVKVTAPVKLKVGAVRTWKITVKVTCDVTVDKLTATAKIGSTDCDYGVDIF</sequence>
<dbReference type="SUPFAM" id="SSF117070">
    <property type="entry name" value="LEA14-like"/>
    <property type="match status" value="1"/>
</dbReference>
<evidence type="ECO:0000256" key="6">
    <source>
        <dbReference type="SAM" id="Phobius"/>
    </source>
</evidence>
<evidence type="ECO:0000256" key="3">
    <source>
        <dbReference type="ARBA" id="ARBA00022989"/>
    </source>
</evidence>
<feature type="domain" description="Late embryogenesis abundant protein LEA-2 subgroup" evidence="7">
    <location>
        <begin position="138"/>
        <end position="241"/>
    </location>
</feature>
<dbReference type="InterPro" id="IPR004864">
    <property type="entry name" value="LEA_2"/>
</dbReference>
<dbReference type="Gene3D" id="2.60.40.1820">
    <property type="match status" value="1"/>
</dbReference>
<evidence type="ECO:0000256" key="5">
    <source>
        <dbReference type="SAM" id="MobiDB-lite"/>
    </source>
</evidence>
<dbReference type="OrthoDB" id="1849707at2759"/>
<evidence type="ECO:0000256" key="4">
    <source>
        <dbReference type="ARBA" id="ARBA00023136"/>
    </source>
</evidence>
<evidence type="ECO:0000256" key="2">
    <source>
        <dbReference type="ARBA" id="ARBA00022692"/>
    </source>
</evidence>
<dbReference type="PANTHER" id="PTHR31234">
    <property type="entry name" value="LATE EMBRYOGENESIS ABUNDANT (LEA) HYDROXYPROLINE-RICH GLYCOPROTEIN FAMILY"/>
    <property type="match status" value="1"/>
</dbReference>
<gene>
    <name evidence="8" type="ORF">EUGRSUZ_B03782</name>
</gene>
<comment type="subcellular location">
    <subcellularLocation>
        <location evidence="1">Membrane</location>
        <topology evidence="1">Single-pass membrane protein</topology>
    </subcellularLocation>
</comment>
<dbReference type="KEGG" id="egr:104433922"/>